<evidence type="ECO:0000313" key="2">
    <source>
        <dbReference type="Proteomes" id="UP000756346"/>
    </source>
</evidence>
<reference evidence="1" key="1">
    <citation type="journal article" date="2021" name="Nat. Commun.">
        <title>Genetic determinants of endophytism in the Arabidopsis root mycobiome.</title>
        <authorList>
            <person name="Mesny F."/>
            <person name="Miyauchi S."/>
            <person name="Thiergart T."/>
            <person name="Pickel B."/>
            <person name="Atanasova L."/>
            <person name="Karlsson M."/>
            <person name="Huettel B."/>
            <person name="Barry K.W."/>
            <person name="Haridas S."/>
            <person name="Chen C."/>
            <person name="Bauer D."/>
            <person name="Andreopoulos W."/>
            <person name="Pangilinan J."/>
            <person name="LaButti K."/>
            <person name="Riley R."/>
            <person name="Lipzen A."/>
            <person name="Clum A."/>
            <person name="Drula E."/>
            <person name="Henrissat B."/>
            <person name="Kohler A."/>
            <person name="Grigoriev I.V."/>
            <person name="Martin F.M."/>
            <person name="Hacquard S."/>
        </authorList>
    </citation>
    <scope>NUCLEOTIDE SEQUENCE</scope>
    <source>
        <strain evidence="1">MPI-CAGE-CH-0230</strain>
    </source>
</reference>
<dbReference type="RefSeq" id="XP_046004770.1">
    <property type="nucleotide sequence ID" value="XM_046155881.1"/>
</dbReference>
<keyword evidence="2" id="KW-1185">Reference proteome</keyword>
<dbReference type="EMBL" id="JAGTJQ010000014">
    <property type="protein sequence ID" value="KAH7012505.1"/>
    <property type="molecule type" value="Genomic_DNA"/>
</dbReference>
<name>A0A9P9BHW6_9PEZI</name>
<comment type="caution">
    <text evidence="1">The sequence shown here is derived from an EMBL/GenBank/DDBJ whole genome shotgun (WGS) entry which is preliminary data.</text>
</comment>
<proteinExistence type="predicted"/>
<sequence length="161" mass="18159">MATQVPAHAHEDFLRLFHSREAKLRGKPAVDALNNAQHAALRKKLESVHFIPPVWSLATQKGVVDTAKRRERYCNDQNLGDWQTVLLEAGESIKSIAMDFLLWICERSAVRSYGTTWVYFRMYARPEKRGKRKICMRDGRPGFFCVSPPDARVGTAAAAGA</sequence>
<dbReference type="GeneID" id="70185427"/>
<dbReference type="AlphaFoldDB" id="A0A9P9BHW6"/>
<accession>A0A9P9BHW6</accession>
<protein>
    <submittedName>
        <fullName evidence="1">Uncharacterized protein</fullName>
    </submittedName>
</protein>
<dbReference type="Proteomes" id="UP000756346">
    <property type="component" value="Unassembled WGS sequence"/>
</dbReference>
<dbReference type="OrthoDB" id="4841589at2759"/>
<evidence type="ECO:0000313" key="1">
    <source>
        <dbReference type="EMBL" id="KAH7012505.1"/>
    </source>
</evidence>
<gene>
    <name evidence="1" type="ORF">B0I36DRAFT_339497</name>
</gene>
<organism evidence="1 2">
    <name type="scientific">Microdochium trichocladiopsis</name>
    <dbReference type="NCBI Taxonomy" id="1682393"/>
    <lineage>
        <taxon>Eukaryota</taxon>
        <taxon>Fungi</taxon>
        <taxon>Dikarya</taxon>
        <taxon>Ascomycota</taxon>
        <taxon>Pezizomycotina</taxon>
        <taxon>Sordariomycetes</taxon>
        <taxon>Xylariomycetidae</taxon>
        <taxon>Xylariales</taxon>
        <taxon>Microdochiaceae</taxon>
        <taxon>Microdochium</taxon>
    </lineage>
</organism>